<evidence type="ECO:0000256" key="5">
    <source>
        <dbReference type="ARBA" id="ARBA00023242"/>
    </source>
</evidence>
<keyword evidence="10" id="KW-1185">Reference proteome</keyword>
<evidence type="ECO:0000313" key="9">
    <source>
        <dbReference type="EMBL" id="ORD97060.1"/>
    </source>
</evidence>
<evidence type="ECO:0000259" key="8">
    <source>
        <dbReference type="PROSITE" id="PS50114"/>
    </source>
</evidence>
<dbReference type="InterPro" id="IPR000679">
    <property type="entry name" value="Znf_GATA"/>
</dbReference>
<dbReference type="GO" id="GO:0005634">
    <property type="term" value="C:nucleus"/>
    <property type="evidence" value="ECO:0007669"/>
    <property type="project" value="UniProtKB-SubCell"/>
</dbReference>
<dbReference type="Pfam" id="PF00320">
    <property type="entry name" value="GATA"/>
    <property type="match status" value="1"/>
</dbReference>
<dbReference type="EMBL" id="LVKB01000044">
    <property type="protein sequence ID" value="ORD97060.1"/>
    <property type="molecule type" value="Genomic_DNA"/>
</dbReference>
<dbReference type="PANTHER" id="PTHR10071">
    <property type="entry name" value="TRANSCRIPTION FACTOR GATA FAMILY MEMBER"/>
    <property type="match status" value="1"/>
</dbReference>
<keyword evidence="3 6" id="KW-0863">Zinc-finger</keyword>
<keyword evidence="4" id="KW-0862">Zinc</keyword>
<comment type="caution">
    <text evidence="9">The sequence shown here is derived from an EMBL/GenBank/DDBJ whole genome shotgun (WGS) entry which is preliminary data.</text>
</comment>
<evidence type="ECO:0000256" key="4">
    <source>
        <dbReference type="ARBA" id="ARBA00022833"/>
    </source>
</evidence>
<dbReference type="Proteomes" id="UP000192356">
    <property type="component" value="Unassembled WGS sequence"/>
</dbReference>
<gene>
    <name evidence="9" type="primary">GAT1A</name>
    <name evidence="9" type="ORF">HERIO_1048</name>
</gene>
<dbReference type="PROSITE" id="PS50114">
    <property type="entry name" value="GATA_ZN_FINGER_2"/>
    <property type="match status" value="1"/>
</dbReference>
<dbReference type="SUPFAM" id="SSF57716">
    <property type="entry name" value="Glucocorticoid receptor-like (DNA-binding domain)"/>
    <property type="match status" value="1"/>
</dbReference>
<evidence type="ECO:0000313" key="10">
    <source>
        <dbReference type="Proteomes" id="UP000192356"/>
    </source>
</evidence>
<dbReference type="CDD" id="cd00202">
    <property type="entry name" value="ZnF_GATA"/>
    <property type="match status" value="1"/>
</dbReference>
<evidence type="ECO:0000256" key="7">
    <source>
        <dbReference type="SAM" id="MobiDB-lite"/>
    </source>
</evidence>
<reference evidence="9 10" key="1">
    <citation type="journal article" date="2017" name="Environ. Microbiol.">
        <title>Decay of the glycolytic pathway and adaptation to intranuclear parasitism within Enterocytozoonidae microsporidia.</title>
        <authorList>
            <person name="Wiredu Boakye D."/>
            <person name="Jaroenlak P."/>
            <person name="Prachumwat A."/>
            <person name="Williams T.A."/>
            <person name="Bateman K.S."/>
            <person name="Itsathitphaisarn O."/>
            <person name="Sritunyalucksana K."/>
            <person name="Paszkiewicz K.H."/>
            <person name="Moore K.A."/>
            <person name="Stentiford G.D."/>
            <person name="Williams B.A."/>
        </authorList>
    </citation>
    <scope>NUCLEOTIDE SEQUENCE [LARGE SCALE GENOMIC DNA]</scope>
    <source>
        <strain evidence="9 10">GB1</strain>
    </source>
</reference>
<comment type="subcellular location">
    <subcellularLocation>
        <location evidence="1">Nucleus</location>
    </subcellularLocation>
</comment>
<keyword evidence="2" id="KW-0479">Metal-binding</keyword>
<accession>A0A1X0QB79</accession>
<dbReference type="GO" id="GO:0045944">
    <property type="term" value="P:positive regulation of transcription by RNA polymerase II"/>
    <property type="evidence" value="ECO:0007669"/>
    <property type="project" value="TreeGrafter"/>
</dbReference>
<dbReference type="PROSITE" id="PS00344">
    <property type="entry name" value="GATA_ZN_FINGER_1"/>
    <property type="match status" value="1"/>
</dbReference>
<dbReference type="GO" id="GO:0000122">
    <property type="term" value="P:negative regulation of transcription by RNA polymerase II"/>
    <property type="evidence" value="ECO:0007669"/>
    <property type="project" value="TreeGrafter"/>
</dbReference>
<dbReference type="VEuPathDB" id="MicrosporidiaDB:A0H76_927"/>
<dbReference type="PANTHER" id="PTHR10071:SF281">
    <property type="entry name" value="BOX A-BINDING FACTOR-RELATED"/>
    <property type="match status" value="1"/>
</dbReference>
<sequence length="300" mass="35928">MNSNNNQRKIVDDSDDKSENGNQFYLVNDAMEKESKFRKTEYFYNKDSKWDRYQYAKNSIKNNHQLTSNKIPYDDVSIYNNYYSTHITSYQNGRSYPDRSFKFDSNGFSNYDNMEYEKIPYSDYVRSIKMFDRNNTDMRNIDGYYGRRRMPIKRRCSNCETTVTPTWRRSLDKNSILCNACGLYLKMHKKNRQVIKQHDGSLKILKTSSQECDLIRCEACDRSLDRSFYSNIEYTKSHICNNCMEYYRSEVNDITESANLESKQKHFNNDFYYNSLSKNNSFTYKDFDESGSNKDDQKFY</sequence>
<proteinExistence type="predicted"/>
<evidence type="ECO:0000256" key="2">
    <source>
        <dbReference type="ARBA" id="ARBA00022723"/>
    </source>
</evidence>
<feature type="domain" description="GATA-type" evidence="8">
    <location>
        <begin position="154"/>
        <end position="208"/>
    </location>
</feature>
<dbReference type="InterPro" id="IPR013088">
    <property type="entry name" value="Znf_NHR/GATA"/>
</dbReference>
<dbReference type="AlphaFoldDB" id="A0A1X0QB79"/>
<protein>
    <submittedName>
        <fullName evidence="9">GAT1A</fullName>
    </submittedName>
</protein>
<dbReference type="VEuPathDB" id="MicrosporidiaDB:HERIO_1048"/>
<feature type="region of interest" description="Disordered" evidence="7">
    <location>
        <begin position="1"/>
        <end position="21"/>
    </location>
</feature>
<name>A0A1X0QB79_9MICR</name>
<evidence type="ECO:0000256" key="1">
    <source>
        <dbReference type="ARBA" id="ARBA00004123"/>
    </source>
</evidence>
<dbReference type="GO" id="GO:0008270">
    <property type="term" value="F:zinc ion binding"/>
    <property type="evidence" value="ECO:0007669"/>
    <property type="project" value="UniProtKB-KW"/>
</dbReference>
<evidence type="ECO:0000256" key="6">
    <source>
        <dbReference type="PROSITE-ProRule" id="PRU00094"/>
    </source>
</evidence>
<dbReference type="Gene3D" id="3.30.50.10">
    <property type="entry name" value="Erythroid Transcription Factor GATA-1, subunit A"/>
    <property type="match status" value="1"/>
</dbReference>
<keyword evidence="5" id="KW-0539">Nucleus</keyword>
<dbReference type="InterPro" id="IPR039355">
    <property type="entry name" value="Transcription_factor_GATA"/>
</dbReference>
<dbReference type="GO" id="GO:0000978">
    <property type="term" value="F:RNA polymerase II cis-regulatory region sequence-specific DNA binding"/>
    <property type="evidence" value="ECO:0007669"/>
    <property type="project" value="TreeGrafter"/>
</dbReference>
<dbReference type="SMART" id="SM00401">
    <property type="entry name" value="ZnF_GATA"/>
    <property type="match status" value="1"/>
</dbReference>
<evidence type="ECO:0000256" key="3">
    <source>
        <dbReference type="ARBA" id="ARBA00022771"/>
    </source>
</evidence>
<dbReference type="GO" id="GO:0000981">
    <property type="term" value="F:DNA-binding transcription factor activity, RNA polymerase II-specific"/>
    <property type="evidence" value="ECO:0007669"/>
    <property type="project" value="TreeGrafter"/>
</dbReference>
<organism evidence="9 10">
    <name type="scientific">Hepatospora eriocheir</name>
    <dbReference type="NCBI Taxonomy" id="1081669"/>
    <lineage>
        <taxon>Eukaryota</taxon>
        <taxon>Fungi</taxon>
        <taxon>Fungi incertae sedis</taxon>
        <taxon>Microsporidia</taxon>
        <taxon>Hepatosporidae</taxon>
        <taxon>Hepatospora</taxon>
    </lineage>
</organism>
<dbReference type="OrthoDB" id="515401at2759"/>